<feature type="non-terminal residue" evidence="1">
    <location>
        <position position="1"/>
    </location>
</feature>
<keyword evidence="2" id="KW-1185">Reference proteome</keyword>
<feature type="non-terminal residue" evidence="1">
    <location>
        <position position="75"/>
    </location>
</feature>
<dbReference type="EMBL" id="KV426122">
    <property type="protein sequence ID" value="KZV87554.1"/>
    <property type="molecule type" value="Genomic_DNA"/>
</dbReference>
<name>A0A165ES42_EXIGL</name>
<dbReference type="OrthoDB" id="3227343at2759"/>
<proteinExistence type="predicted"/>
<evidence type="ECO:0000313" key="1">
    <source>
        <dbReference type="EMBL" id="KZV87554.1"/>
    </source>
</evidence>
<dbReference type="AlphaFoldDB" id="A0A165ES42"/>
<organism evidence="1 2">
    <name type="scientific">Exidia glandulosa HHB12029</name>
    <dbReference type="NCBI Taxonomy" id="1314781"/>
    <lineage>
        <taxon>Eukaryota</taxon>
        <taxon>Fungi</taxon>
        <taxon>Dikarya</taxon>
        <taxon>Basidiomycota</taxon>
        <taxon>Agaricomycotina</taxon>
        <taxon>Agaricomycetes</taxon>
        <taxon>Auriculariales</taxon>
        <taxon>Exidiaceae</taxon>
        <taxon>Exidia</taxon>
    </lineage>
</organism>
<reference evidence="1 2" key="1">
    <citation type="journal article" date="2016" name="Mol. Biol. Evol.">
        <title>Comparative Genomics of Early-Diverging Mushroom-Forming Fungi Provides Insights into the Origins of Lignocellulose Decay Capabilities.</title>
        <authorList>
            <person name="Nagy L.G."/>
            <person name="Riley R."/>
            <person name="Tritt A."/>
            <person name="Adam C."/>
            <person name="Daum C."/>
            <person name="Floudas D."/>
            <person name="Sun H."/>
            <person name="Yadav J.S."/>
            <person name="Pangilinan J."/>
            <person name="Larsson K.H."/>
            <person name="Matsuura K."/>
            <person name="Barry K."/>
            <person name="Labutti K."/>
            <person name="Kuo R."/>
            <person name="Ohm R.A."/>
            <person name="Bhattacharya S.S."/>
            <person name="Shirouzu T."/>
            <person name="Yoshinaga Y."/>
            <person name="Martin F.M."/>
            <person name="Grigoriev I.V."/>
            <person name="Hibbett D.S."/>
        </authorList>
    </citation>
    <scope>NUCLEOTIDE SEQUENCE [LARGE SCALE GENOMIC DNA]</scope>
    <source>
        <strain evidence="1 2">HHB12029</strain>
    </source>
</reference>
<gene>
    <name evidence="1" type="ORF">EXIGLDRAFT_591000</name>
</gene>
<accession>A0A165ES42</accession>
<sequence length="75" mass="8469">GVREFVGLARKNLSAAHDHIIAARTFQTHYANQRRRVEPVLKAGDLVYLSTKNLTMPKGRARSLIPRFIGPYPIL</sequence>
<dbReference type="STRING" id="1314781.A0A165ES42"/>
<dbReference type="InParanoid" id="A0A165ES42"/>
<evidence type="ECO:0008006" key="3">
    <source>
        <dbReference type="Google" id="ProtNLM"/>
    </source>
</evidence>
<dbReference type="Proteomes" id="UP000077266">
    <property type="component" value="Unassembled WGS sequence"/>
</dbReference>
<protein>
    <recommendedName>
        <fullName evidence="3">DNA/RNA polymerase</fullName>
    </recommendedName>
</protein>
<evidence type="ECO:0000313" key="2">
    <source>
        <dbReference type="Proteomes" id="UP000077266"/>
    </source>
</evidence>